<dbReference type="InterPro" id="IPR011701">
    <property type="entry name" value="MFS"/>
</dbReference>
<evidence type="ECO:0008006" key="9">
    <source>
        <dbReference type="Google" id="ProtNLM"/>
    </source>
</evidence>
<comment type="subcellular location">
    <subcellularLocation>
        <location evidence="1">Membrane</location>
        <topology evidence="1">Multi-pass membrane protein</topology>
    </subcellularLocation>
</comment>
<evidence type="ECO:0000313" key="8">
    <source>
        <dbReference type="Proteomes" id="UP000053593"/>
    </source>
</evidence>
<keyword evidence="8" id="KW-1185">Reference proteome</keyword>
<feature type="transmembrane region" description="Helical" evidence="6">
    <location>
        <begin position="71"/>
        <end position="91"/>
    </location>
</feature>
<gene>
    <name evidence="7" type="ORF">GYMLUDRAFT_243847</name>
</gene>
<feature type="transmembrane region" description="Helical" evidence="6">
    <location>
        <begin position="251"/>
        <end position="271"/>
    </location>
</feature>
<dbReference type="GO" id="GO:0016020">
    <property type="term" value="C:membrane"/>
    <property type="evidence" value="ECO:0007669"/>
    <property type="project" value="UniProtKB-SubCell"/>
</dbReference>
<feature type="region of interest" description="Disordered" evidence="5">
    <location>
        <begin position="1"/>
        <end position="22"/>
    </location>
</feature>
<evidence type="ECO:0000256" key="4">
    <source>
        <dbReference type="ARBA" id="ARBA00023136"/>
    </source>
</evidence>
<keyword evidence="3 6" id="KW-1133">Transmembrane helix</keyword>
<evidence type="ECO:0000256" key="1">
    <source>
        <dbReference type="ARBA" id="ARBA00004141"/>
    </source>
</evidence>
<dbReference type="Gene3D" id="1.20.1250.20">
    <property type="entry name" value="MFS general substrate transporter like domains"/>
    <property type="match status" value="1"/>
</dbReference>
<keyword evidence="2 6" id="KW-0812">Transmembrane</keyword>
<dbReference type="SUPFAM" id="SSF103473">
    <property type="entry name" value="MFS general substrate transporter"/>
    <property type="match status" value="1"/>
</dbReference>
<evidence type="ECO:0000256" key="6">
    <source>
        <dbReference type="SAM" id="Phobius"/>
    </source>
</evidence>
<keyword evidence="4 6" id="KW-0472">Membrane</keyword>
<feature type="transmembrane region" description="Helical" evidence="6">
    <location>
        <begin position="30"/>
        <end position="51"/>
    </location>
</feature>
<dbReference type="Pfam" id="PF07690">
    <property type="entry name" value="MFS_1"/>
    <property type="match status" value="1"/>
</dbReference>
<feature type="transmembrane region" description="Helical" evidence="6">
    <location>
        <begin position="315"/>
        <end position="334"/>
    </location>
</feature>
<feature type="transmembrane region" description="Helical" evidence="6">
    <location>
        <begin position="194"/>
        <end position="215"/>
    </location>
</feature>
<dbReference type="PANTHER" id="PTHR23294">
    <property type="entry name" value="ET TRANSLATION PRODUCT-RELATED"/>
    <property type="match status" value="1"/>
</dbReference>
<dbReference type="PANTHER" id="PTHR23294:SF56">
    <property type="entry name" value="DUF895 DOMAIN MEMBRANE PROTEIN"/>
    <property type="match status" value="1"/>
</dbReference>
<dbReference type="HOGENOM" id="CLU_030884_2_0_1"/>
<dbReference type="InterPro" id="IPR051617">
    <property type="entry name" value="UNC-93-like_regulator"/>
</dbReference>
<protein>
    <recommendedName>
        <fullName evidence="9">MFS general substrate transporter</fullName>
    </recommendedName>
</protein>
<dbReference type="Proteomes" id="UP000053593">
    <property type="component" value="Unassembled WGS sequence"/>
</dbReference>
<reference evidence="7 8" key="1">
    <citation type="submission" date="2014-04" db="EMBL/GenBank/DDBJ databases">
        <title>Evolutionary Origins and Diversification of the Mycorrhizal Mutualists.</title>
        <authorList>
            <consortium name="DOE Joint Genome Institute"/>
            <consortium name="Mycorrhizal Genomics Consortium"/>
            <person name="Kohler A."/>
            <person name="Kuo A."/>
            <person name="Nagy L.G."/>
            <person name="Floudas D."/>
            <person name="Copeland A."/>
            <person name="Barry K.W."/>
            <person name="Cichocki N."/>
            <person name="Veneault-Fourrey C."/>
            <person name="LaButti K."/>
            <person name="Lindquist E.A."/>
            <person name="Lipzen A."/>
            <person name="Lundell T."/>
            <person name="Morin E."/>
            <person name="Murat C."/>
            <person name="Riley R."/>
            <person name="Ohm R."/>
            <person name="Sun H."/>
            <person name="Tunlid A."/>
            <person name="Henrissat B."/>
            <person name="Grigoriev I.V."/>
            <person name="Hibbett D.S."/>
            <person name="Martin F."/>
        </authorList>
    </citation>
    <scope>NUCLEOTIDE SEQUENCE [LARGE SCALE GENOMIC DNA]</scope>
    <source>
        <strain evidence="7 8">FD-317 M1</strain>
    </source>
</reference>
<feature type="transmembrane region" description="Helical" evidence="6">
    <location>
        <begin position="127"/>
        <end position="151"/>
    </location>
</feature>
<feature type="transmembrane region" description="Helical" evidence="6">
    <location>
        <begin position="283"/>
        <end position="303"/>
    </location>
</feature>
<evidence type="ECO:0000313" key="7">
    <source>
        <dbReference type="EMBL" id="KIK61195.1"/>
    </source>
</evidence>
<dbReference type="EMBL" id="KN834772">
    <property type="protein sequence ID" value="KIK61195.1"/>
    <property type="molecule type" value="Genomic_DNA"/>
</dbReference>
<feature type="transmembrane region" description="Helical" evidence="6">
    <location>
        <begin position="415"/>
        <end position="436"/>
    </location>
</feature>
<organism evidence="7 8">
    <name type="scientific">Collybiopsis luxurians FD-317 M1</name>
    <dbReference type="NCBI Taxonomy" id="944289"/>
    <lineage>
        <taxon>Eukaryota</taxon>
        <taxon>Fungi</taxon>
        <taxon>Dikarya</taxon>
        <taxon>Basidiomycota</taxon>
        <taxon>Agaricomycotina</taxon>
        <taxon>Agaricomycetes</taxon>
        <taxon>Agaricomycetidae</taxon>
        <taxon>Agaricales</taxon>
        <taxon>Marasmiineae</taxon>
        <taxon>Omphalotaceae</taxon>
        <taxon>Collybiopsis</taxon>
        <taxon>Collybiopsis luxurians</taxon>
    </lineage>
</organism>
<feature type="transmembrane region" description="Helical" evidence="6">
    <location>
        <begin position="98"/>
        <end position="115"/>
    </location>
</feature>
<feature type="transmembrane region" description="Helical" evidence="6">
    <location>
        <begin position="163"/>
        <end position="182"/>
    </location>
</feature>
<dbReference type="AlphaFoldDB" id="A0A0D0BBT9"/>
<proteinExistence type="predicted"/>
<dbReference type="OrthoDB" id="196103at2759"/>
<sequence>MAHDDRSSRKSSGLLSDVEVGSGPSVKRSWLYSTFTQAFVIGGVAFLAPGMYNALSGLGAGGLASTHTWNIATALLFSLLCVTCVFGGIIINQIGLKWSLAISACFYAIYAASLYENSKDGNEWFLIFANVLLGIASGMFFATEGAVVVGYPEEHNRGRYISVWVFMRNLGPIVGGAILLGLNVTTNGTGSISLQSYAAFVGIMCGAPFVALLLATPDKVQRNDGTRVVFHKTSWKSELKSSWRFISSKKILMLLPIFFASWFYDSFMTNYTADYFSVRARALSSFLTPFGGNFGSLFIGWIIDSGIGSRKTRALAVFAGLIVFQYALWIWTSINMVDYLDSNPVFDWSTSGFGRAYALVFFVEFRRIGVTIILVLAQWDCDLHELVHVTGILRGIEGAGQAVAYGLSSSTASKWVHIGLNMGLIAVSVIPAWMVIREVPDGELGRGSHETADALGNELQNH</sequence>
<dbReference type="InterPro" id="IPR036259">
    <property type="entry name" value="MFS_trans_sf"/>
</dbReference>
<name>A0A0D0BBT9_9AGAR</name>
<accession>A0A0D0BBT9</accession>
<evidence type="ECO:0000256" key="3">
    <source>
        <dbReference type="ARBA" id="ARBA00022989"/>
    </source>
</evidence>
<evidence type="ECO:0000256" key="5">
    <source>
        <dbReference type="SAM" id="MobiDB-lite"/>
    </source>
</evidence>
<evidence type="ECO:0000256" key="2">
    <source>
        <dbReference type="ARBA" id="ARBA00022692"/>
    </source>
</evidence>
<dbReference type="GO" id="GO:0022857">
    <property type="term" value="F:transmembrane transporter activity"/>
    <property type="evidence" value="ECO:0007669"/>
    <property type="project" value="InterPro"/>
</dbReference>